<dbReference type="AlphaFoldDB" id="A0A7J8DY74"/>
<protein>
    <submittedName>
        <fullName evidence="2">Uncharacterized protein</fullName>
    </submittedName>
</protein>
<dbReference type="EMBL" id="JACASE010000011">
    <property type="protein sequence ID" value="KAF6427832.1"/>
    <property type="molecule type" value="Genomic_DNA"/>
</dbReference>
<keyword evidence="3" id="KW-1185">Reference proteome</keyword>
<feature type="region of interest" description="Disordered" evidence="1">
    <location>
        <begin position="124"/>
        <end position="147"/>
    </location>
</feature>
<name>A0A7J8DY74_ROUAE</name>
<accession>A0A7J8DY74</accession>
<evidence type="ECO:0000256" key="1">
    <source>
        <dbReference type="SAM" id="MobiDB-lite"/>
    </source>
</evidence>
<reference evidence="2 3" key="1">
    <citation type="journal article" date="2020" name="Nature">
        <title>Six reference-quality genomes reveal evolution of bat adaptations.</title>
        <authorList>
            <person name="Jebb D."/>
            <person name="Huang Z."/>
            <person name="Pippel M."/>
            <person name="Hughes G.M."/>
            <person name="Lavrichenko K."/>
            <person name="Devanna P."/>
            <person name="Winkler S."/>
            <person name="Jermiin L.S."/>
            <person name="Skirmuntt E.C."/>
            <person name="Katzourakis A."/>
            <person name="Burkitt-Gray L."/>
            <person name="Ray D.A."/>
            <person name="Sullivan K.A.M."/>
            <person name="Roscito J.G."/>
            <person name="Kirilenko B.M."/>
            <person name="Davalos L.M."/>
            <person name="Corthals A.P."/>
            <person name="Power M.L."/>
            <person name="Jones G."/>
            <person name="Ransome R.D."/>
            <person name="Dechmann D.K.N."/>
            <person name="Locatelli A.G."/>
            <person name="Puechmaille S.J."/>
            <person name="Fedrigo O."/>
            <person name="Jarvis E.D."/>
            <person name="Hiller M."/>
            <person name="Vernes S.C."/>
            <person name="Myers E.W."/>
            <person name="Teeling E.C."/>
        </authorList>
    </citation>
    <scope>NUCLEOTIDE SEQUENCE [LARGE SCALE GENOMIC DNA]</scope>
    <source>
        <strain evidence="2">MRouAeg1</strain>
        <tissue evidence="2">Muscle</tissue>
    </source>
</reference>
<organism evidence="2 3">
    <name type="scientific">Rousettus aegyptiacus</name>
    <name type="common">Egyptian fruit bat</name>
    <name type="synonym">Pteropus aegyptiacus</name>
    <dbReference type="NCBI Taxonomy" id="9407"/>
    <lineage>
        <taxon>Eukaryota</taxon>
        <taxon>Metazoa</taxon>
        <taxon>Chordata</taxon>
        <taxon>Craniata</taxon>
        <taxon>Vertebrata</taxon>
        <taxon>Euteleostomi</taxon>
        <taxon>Mammalia</taxon>
        <taxon>Eutheria</taxon>
        <taxon>Laurasiatheria</taxon>
        <taxon>Chiroptera</taxon>
        <taxon>Yinpterochiroptera</taxon>
        <taxon>Pteropodoidea</taxon>
        <taxon>Pteropodidae</taxon>
        <taxon>Rousettinae</taxon>
        <taxon>Rousettus</taxon>
    </lineage>
</organism>
<evidence type="ECO:0000313" key="2">
    <source>
        <dbReference type="EMBL" id="KAF6427832.1"/>
    </source>
</evidence>
<evidence type="ECO:0000313" key="3">
    <source>
        <dbReference type="Proteomes" id="UP000593571"/>
    </source>
</evidence>
<sequence length="202" mass="21087">MFFEHLLCAWGDRDDWEHPGPSLRADDTDVCAPTCRQKIKLKEWVTKKTSDSDKCTGEDVLQGISEDADSNETGMVSRPSRPGRAVRASILGSPPELAKALGGSTFAVLETRAVHQCSGFKKGRAIQKRSGEPGSAQAGGVGASGPRGVARAAAKADGIPQVGMGEGGSEISFVFLKACCGCCVEKRPGETRTGAGGYLGAM</sequence>
<comment type="caution">
    <text evidence="2">The sequence shown here is derived from an EMBL/GenBank/DDBJ whole genome shotgun (WGS) entry which is preliminary data.</text>
</comment>
<proteinExistence type="predicted"/>
<gene>
    <name evidence="2" type="ORF">HJG63_008320</name>
</gene>
<dbReference type="Proteomes" id="UP000593571">
    <property type="component" value="Unassembled WGS sequence"/>
</dbReference>